<proteinExistence type="predicted"/>
<dbReference type="PROSITE" id="PS50801">
    <property type="entry name" value="STAS"/>
    <property type="match status" value="1"/>
</dbReference>
<feature type="transmembrane region" description="Helical" evidence="6">
    <location>
        <begin position="155"/>
        <end position="179"/>
    </location>
</feature>
<feature type="region of interest" description="Disordered" evidence="5">
    <location>
        <begin position="1"/>
        <end position="37"/>
    </location>
</feature>
<evidence type="ECO:0000256" key="5">
    <source>
        <dbReference type="SAM" id="MobiDB-lite"/>
    </source>
</evidence>
<keyword evidence="8" id="KW-1185">Reference proteome</keyword>
<dbReference type="Proteomes" id="UP000095280">
    <property type="component" value="Unplaced"/>
</dbReference>
<dbReference type="GO" id="GO:0055085">
    <property type="term" value="P:transmembrane transport"/>
    <property type="evidence" value="ECO:0007669"/>
    <property type="project" value="InterPro"/>
</dbReference>
<sequence length="842" mass="91801">MDSILEEQTEPDMQQPKQQVAPPEAQDGTQRVLRKSSWAAGKQRIRVSRPIFTQYNFDARYQFTEPQSGNGIPGGQETGLSWGGENSGDSGLGARLRRQLHNLRCSGDCALSNAFRLLPCLAIMRAYRPRSDLLPDLAAGLTVGIMNIPQGMAYALLAGLPPVCGLYLGFVPLLVYFLFGTSRQVSMGTFAIASLMLAESVSRLAGGAGRPPVPELLDILGPPPAMYGPDDANETTSAMGNPLVGEAKAWYRTQVALSVSLLAGVLQILLGLMRFGFITLYLSTPLVSGFTTGAALHVLSSQVPAIFGIKVPRRESHFELAVFYVDVARRLGETNPVSVLVSALSLGLLLLFRLFLSDRLRRCCRFPVPVELLLVVGATAISHLASLEANYGLRTVGVIPSGISAPRLPSVRLWPALFQDAALLAVVMYVCTYSVCKIYAEKNNYQLDANQELFAYGLVNILGPVFGCYFSAGSLSRSQVQAELGGRTQLASLVSATLMLFVLLFLGPMFSQLPNAVLACIIVVALKGLLMQFTDAKRLYRISKFDFSIWMVCFVSVVALNVTYGLMIGFAYSLLTVVCRTQSPRVSILGRLPLTDIYQDYRYYQCAVQVPGVVVFRFDGALYFASVENFRRKLAKLTGFDPKLSRGEDESLHHIVLDCSGVNYVDSVGARFLQSLAAEYKLAGVCILFACCPHQNTNWREFASCSPAARTRFLQSLAAEYKLAGVCILFACCPHQFRRMLERSDFPDRSACVYISVHDAVVGALADYPEVRRWVISDVRSRNNSVVEPGASAVVTGIHSAADSSADALRRETVTGVQRFVPAGDEEAMSLIRNNGTSEISC</sequence>
<keyword evidence="2 6" id="KW-0812">Transmembrane</keyword>
<evidence type="ECO:0000256" key="2">
    <source>
        <dbReference type="ARBA" id="ARBA00022692"/>
    </source>
</evidence>
<feature type="transmembrane region" description="Helical" evidence="6">
    <location>
        <begin position="421"/>
        <end position="440"/>
    </location>
</feature>
<feature type="transmembrane region" description="Helical" evidence="6">
    <location>
        <begin position="452"/>
        <end position="470"/>
    </location>
</feature>
<dbReference type="GO" id="GO:0016020">
    <property type="term" value="C:membrane"/>
    <property type="evidence" value="ECO:0007669"/>
    <property type="project" value="UniProtKB-SubCell"/>
</dbReference>
<feature type="transmembrane region" description="Helical" evidence="6">
    <location>
        <begin position="368"/>
        <end position="385"/>
    </location>
</feature>
<feature type="transmembrane region" description="Helical" evidence="6">
    <location>
        <begin position="547"/>
        <end position="575"/>
    </location>
</feature>
<dbReference type="InterPro" id="IPR011547">
    <property type="entry name" value="SLC26A/SulP_dom"/>
</dbReference>
<feature type="transmembrane region" description="Helical" evidence="6">
    <location>
        <begin position="337"/>
        <end position="356"/>
    </location>
</feature>
<feature type="compositionally biased region" description="Acidic residues" evidence="5">
    <location>
        <begin position="1"/>
        <end position="10"/>
    </location>
</feature>
<dbReference type="PANTHER" id="PTHR11814">
    <property type="entry name" value="SULFATE TRANSPORTER"/>
    <property type="match status" value="1"/>
</dbReference>
<organism evidence="8 9">
    <name type="scientific">Macrostomum lignano</name>
    <dbReference type="NCBI Taxonomy" id="282301"/>
    <lineage>
        <taxon>Eukaryota</taxon>
        <taxon>Metazoa</taxon>
        <taxon>Spiralia</taxon>
        <taxon>Lophotrochozoa</taxon>
        <taxon>Platyhelminthes</taxon>
        <taxon>Rhabditophora</taxon>
        <taxon>Macrostomorpha</taxon>
        <taxon>Macrostomida</taxon>
        <taxon>Macrostomidae</taxon>
        <taxon>Macrostomum</taxon>
    </lineage>
</organism>
<dbReference type="WBParaSite" id="maker-uti_cns_0002500-snap-gene-0.26-mRNA-1">
    <property type="protein sequence ID" value="maker-uti_cns_0002500-snap-gene-0.26-mRNA-1"/>
    <property type="gene ID" value="maker-uti_cns_0002500-snap-gene-0.26"/>
</dbReference>
<evidence type="ECO:0000313" key="9">
    <source>
        <dbReference type="WBParaSite" id="maker-uti_cns_0002500-snap-gene-0.26-mRNA-1"/>
    </source>
</evidence>
<evidence type="ECO:0000256" key="4">
    <source>
        <dbReference type="ARBA" id="ARBA00023136"/>
    </source>
</evidence>
<dbReference type="InterPro" id="IPR002645">
    <property type="entry name" value="STAS_dom"/>
</dbReference>
<name>A0A1I8GMK6_9PLAT</name>
<evidence type="ECO:0000256" key="3">
    <source>
        <dbReference type="ARBA" id="ARBA00022989"/>
    </source>
</evidence>
<feature type="transmembrane region" description="Helical" evidence="6">
    <location>
        <begin position="490"/>
        <end position="510"/>
    </location>
</feature>
<evidence type="ECO:0000313" key="8">
    <source>
        <dbReference type="Proteomes" id="UP000095280"/>
    </source>
</evidence>
<dbReference type="Gene3D" id="3.30.750.24">
    <property type="entry name" value="STAS domain"/>
    <property type="match status" value="2"/>
</dbReference>
<evidence type="ECO:0000259" key="7">
    <source>
        <dbReference type="PROSITE" id="PS50801"/>
    </source>
</evidence>
<dbReference type="SUPFAM" id="SSF52091">
    <property type="entry name" value="SpoIIaa-like"/>
    <property type="match status" value="1"/>
</dbReference>
<keyword evidence="3 6" id="KW-1133">Transmembrane helix</keyword>
<reference evidence="9" key="1">
    <citation type="submission" date="2016-11" db="UniProtKB">
        <authorList>
            <consortium name="WormBaseParasite"/>
        </authorList>
    </citation>
    <scope>IDENTIFICATION</scope>
</reference>
<protein>
    <submittedName>
        <fullName evidence="9">STAS domain-containing protein</fullName>
    </submittedName>
</protein>
<evidence type="ECO:0000256" key="6">
    <source>
        <dbReference type="SAM" id="Phobius"/>
    </source>
</evidence>
<keyword evidence="4 6" id="KW-0472">Membrane</keyword>
<dbReference type="NCBIfam" id="TIGR00815">
    <property type="entry name" value="sulP"/>
    <property type="match status" value="1"/>
</dbReference>
<dbReference type="AlphaFoldDB" id="A0A1I8GMK6"/>
<comment type="subcellular location">
    <subcellularLocation>
        <location evidence="1">Membrane</location>
        <topology evidence="1">Multi-pass membrane protein</topology>
    </subcellularLocation>
</comment>
<dbReference type="Pfam" id="PF01740">
    <property type="entry name" value="STAS"/>
    <property type="match status" value="1"/>
</dbReference>
<dbReference type="CDD" id="cd07042">
    <property type="entry name" value="STAS_SulP_like_sulfate_transporter"/>
    <property type="match status" value="1"/>
</dbReference>
<dbReference type="Pfam" id="PF00916">
    <property type="entry name" value="Sulfate_transp"/>
    <property type="match status" value="1"/>
</dbReference>
<feature type="transmembrane region" description="Helical" evidence="6">
    <location>
        <begin position="516"/>
        <end position="535"/>
    </location>
</feature>
<dbReference type="InterPro" id="IPR001902">
    <property type="entry name" value="SLC26A/SulP_fam"/>
</dbReference>
<feature type="transmembrane region" description="Helical" evidence="6">
    <location>
        <begin position="255"/>
        <end position="282"/>
    </location>
</feature>
<feature type="domain" description="STAS" evidence="7">
    <location>
        <begin position="603"/>
        <end position="690"/>
    </location>
</feature>
<accession>A0A1I8GMK6</accession>
<evidence type="ECO:0000256" key="1">
    <source>
        <dbReference type="ARBA" id="ARBA00004141"/>
    </source>
</evidence>
<dbReference type="InterPro" id="IPR036513">
    <property type="entry name" value="STAS_dom_sf"/>
</dbReference>